<dbReference type="EMBL" id="VLPL01000002">
    <property type="protein sequence ID" value="TSJ46441.1"/>
    <property type="molecule type" value="Genomic_DNA"/>
</dbReference>
<feature type="transmembrane region" description="Helical" evidence="1">
    <location>
        <begin position="100"/>
        <end position="118"/>
    </location>
</feature>
<accession>A0A556N2R0</accession>
<name>A0A556N2R0_9FLAO</name>
<keyword evidence="3" id="KW-1185">Reference proteome</keyword>
<keyword evidence="1" id="KW-1133">Transmembrane helix</keyword>
<evidence type="ECO:0000313" key="3">
    <source>
        <dbReference type="Proteomes" id="UP000316008"/>
    </source>
</evidence>
<evidence type="ECO:0000256" key="1">
    <source>
        <dbReference type="SAM" id="Phobius"/>
    </source>
</evidence>
<comment type="caution">
    <text evidence="2">The sequence shown here is derived from an EMBL/GenBank/DDBJ whole genome shotgun (WGS) entry which is preliminary data.</text>
</comment>
<reference evidence="2 3" key="1">
    <citation type="submission" date="2019-07" db="EMBL/GenBank/DDBJ databases">
        <authorList>
            <person name="Huq M.A."/>
        </authorList>
    </citation>
    <scope>NUCLEOTIDE SEQUENCE [LARGE SCALE GENOMIC DNA]</scope>
    <source>
        <strain evidence="2 3">MAH-3</strain>
    </source>
</reference>
<feature type="transmembrane region" description="Helical" evidence="1">
    <location>
        <begin position="125"/>
        <end position="149"/>
    </location>
</feature>
<organism evidence="2 3">
    <name type="scientific">Fluviicola chungangensis</name>
    <dbReference type="NCBI Taxonomy" id="2597671"/>
    <lineage>
        <taxon>Bacteria</taxon>
        <taxon>Pseudomonadati</taxon>
        <taxon>Bacteroidota</taxon>
        <taxon>Flavobacteriia</taxon>
        <taxon>Flavobacteriales</taxon>
        <taxon>Crocinitomicaceae</taxon>
        <taxon>Fluviicola</taxon>
    </lineage>
</organism>
<gene>
    <name evidence="2" type="ORF">FO442_04590</name>
</gene>
<proteinExistence type="predicted"/>
<evidence type="ECO:0000313" key="2">
    <source>
        <dbReference type="EMBL" id="TSJ46441.1"/>
    </source>
</evidence>
<sequence>MQLHKSLVVQILLLVLLTYWNFLIGIRSDENWINSIALISVPLLIILIPFAVFVKKRDDWNDFFSVLMVILHPLYSYFIIDEFHSGLLHSYKTDLVIHLWVPYIFQSLTVINYLYYFLKDYYKQYSFYGLTTLSILNHGLILCSIAVIVTKSIQFQSDKSLLNELIAKEIKPMSAKIEYTPKPFFNYFTSHYSTMKVKPNASKEFLLPIRERAIMEYQGLLFESNYLEKKAFSNEILFRSPTDTFKIEIIQSF</sequence>
<protein>
    <submittedName>
        <fullName evidence="2">Uncharacterized protein</fullName>
    </submittedName>
</protein>
<keyword evidence="1" id="KW-0472">Membrane</keyword>
<dbReference type="RefSeq" id="WP_144331978.1">
    <property type="nucleotide sequence ID" value="NZ_VLPL01000002.1"/>
</dbReference>
<dbReference type="AlphaFoldDB" id="A0A556N2R0"/>
<feature type="transmembrane region" description="Helical" evidence="1">
    <location>
        <begin position="63"/>
        <end position="80"/>
    </location>
</feature>
<dbReference type="Proteomes" id="UP000316008">
    <property type="component" value="Unassembled WGS sequence"/>
</dbReference>
<feature type="transmembrane region" description="Helical" evidence="1">
    <location>
        <begin position="32"/>
        <end position="54"/>
    </location>
</feature>
<keyword evidence="1" id="KW-0812">Transmembrane</keyword>
<feature type="transmembrane region" description="Helical" evidence="1">
    <location>
        <begin position="7"/>
        <end position="26"/>
    </location>
</feature>